<accession>A0A6P7SF37</accession>
<sequence>MDNLRFMFLFSVGLLPFWGGCDAFCYSTIEETLQSCLTDSITFSMNPNDLLRTEINNLSRSQMKELCQIIYNFKDCVEEKLKPCVDKDEFEKILESFEESFNYICHEGFELLMKIKPCTSSANFKEHMSQCSIDAQYKVNRHNVRLMNDYMMKMKVCRYLEESLECAETVAQKLCGNDAQKYYHEINIRTMGPAKRFLRCHQARNTTLIGLGISIALVLAIVVLVIGRCLRRHQMVQEASSETLLIPGILQQPLRRQRMGATATANASTTTAPTAAAAMAAGVASPPYTPRAQTSTDPTSIVTDIPDQIPKDLPPQYPGHPPYPHSCTNDKDDYTTPPPSYEQVMAEMRNRSEEQ</sequence>
<dbReference type="PROSITE" id="PS51257">
    <property type="entry name" value="PROKAR_LIPOPROTEIN"/>
    <property type="match status" value="1"/>
</dbReference>
<evidence type="ECO:0000313" key="2">
    <source>
        <dbReference type="RefSeq" id="XP_029637059.1"/>
    </source>
</evidence>
<dbReference type="AlphaFoldDB" id="A0A6P7SF37"/>
<evidence type="ECO:0000313" key="1">
    <source>
        <dbReference type="Proteomes" id="UP000515154"/>
    </source>
</evidence>
<proteinExistence type="predicted"/>
<dbReference type="PANTHER" id="PTHR37431:SF3">
    <property type="entry name" value="DUF19 DOMAIN-CONTAINING PROTEIN"/>
    <property type="match status" value="1"/>
</dbReference>
<organism evidence="1 2">
    <name type="scientific">Octopus sinensis</name>
    <name type="common">East Asian common octopus</name>
    <dbReference type="NCBI Taxonomy" id="2607531"/>
    <lineage>
        <taxon>Eukaryota</taxon>
        <taxon>Metazoa</taxon>
        <taxon>Spiralia</taxon>
        <taxon>Lophotrochozoa</taxon>
        <taxon>Mollusca</taxon>
        <taxon>Cephalopoda</taxon>
        <taxon>Coleoidea</taxon>
        <taxon>Octopodiformes</taxon>
        <taxon>Octopoda</taxon>
        <taxon>Incirrata</taxon>
        <taxon>Octopodidae</taxon>
        <taxon>Octopus</taxon>
    </lineage>
</organism>
<dbReference type="KEGG" id="osn:115212335"/>
<gene>
    <name evidence="2" type="primary">LOC115212335</name>
</gene>
<protein>
    <submittedName>
        <fullName evidence="2">Uncharacterized protein LOC115212335</fullName>
    </submittedName>
</protein>
<dbReference type="Proteomes" id="UP000515154">
    <property type="component" value="Linkage group LG5"/>
</dbReference>
<dbReference type="PANTHER" id="PTHR37431">
    <property type="entry name" value="PROTEIN CBG06927"/>
    <property type="match status" value="1"/>
</dbReference>
<reference evidence="2" key="1">
    <citation type="submission" date="2025-08" db="UniProtKB">
        <authorList>
            <consortium name="RefSeq"/>
        </authorList>
    </citation>
    <scope>IDENTIFICATION</scope>
</reference>
<dbReference type="RefSeq" id="XP_029637059.1">
    <property type="nucleotide sequence ID" value="XM_029781199.2"/>
</dbReference>
<keyword evidence="1" id="KW-1185">Reference proteome</keyword>
<name>A0A6P7SF37_9MOLL</name>